<organism evidence="2 3">
    <name type="scientific">Wenxinia saemankumensis</name>
    <dbReference type="NCBI Taxonomy" id="1447782"/>
    <lineage>
        <taxon>Bacteria</taxon>
        <taxon>Pseudomonadati</taxon>
        <taxon>Pseudomonadota</taxon>
        <taxon>Alphaproteobacteria</taxon>
        <taxon>Rhodobacterales</taxon>
        <taxon>Roseobacteraceae</taxon>
        <taxon>Wenxinia</taxon>
    </lineage>
</organism>
<dbReference type="AlphaFoldDB" id="A0A1M6ATA1"/>
<feature type="domain" description="YjiS-like" evidence="1">
    <location>
        <begin position="26"/>
        <end position="53"/>
    </location>
</feature>
<reference evidence="2 3" key="1">
    <citation type="submission" date="2016-11" db="EMBL/GenBank/DDBJ databases">
        <authorList>
            <person name="Jaros S."/>
            <person name="Januszkiewicz K."/>
            <person name="Wedrychowicz H."/>
        </authorList>
    </citation>
    <scope>NUCLEOTIDE SEQUENCE [LARGE SCALE GENOMIC DNA]</scope>
    <source>
        <strain evidence="2 3">DSM 100565</strain>
    </source>
</reference>
<dbReference type="RefSeq" id="WP_073326308.1">
    <property type="nucleotide sequence ID" value="NZ_FQYO01000001.1"/>
</dbReference>
<evidence type="ECO:0000313" key="2">
    <source>
        <dbReference type="EMBL" id="SHI39443.1"/>
    </source>
</evidence>
<dbReference type="Pfam" id="PF06568">
    <property type="entry name" value="YjiS-like"/>
    <property type="match status" value="1"/>
</dbReference>
<dbReference type="Proteomes" id="UP000184292">
    <property type="component" value="Unassembled WGS sequence"/>
</dbReference>
<gene>
    <name evidence="2" type="ORF">SAMN05444417_0599</name>
</gene>
<evidence type="ECO:0000313" key="3">
    <source>
        <dbReference type="Proteomes" id="UP000184292"/>
    </source>
</evidence>
<sequence>MTARIATPLLAPAAAPRRPRALGYLALWAQRRALARLDTRALADIGLSRREAEIEATRPIWDVPAGWRA</sequence>
<accession>A0A1M6ATA1</accession>
<dbReference type="STRING" id="1447782.SAMN05444417_0599"/>
<dbReference type="InterPro" id="IPR009506">
    <property type="entry name" value="YjiS-like"/>
</dbReference>
<name>A0A1M6ATA1_9RHOB</name>
<proteinExistence type="predicted"/>
<evidence type="ECO:0000259" key="1">
    <source>
        <dbReference type="Pfam" id="PF06568"/>
    </source>
</evidence>
<protein>
    <submittedName>
        <fullName evidence="2">Uncharacterized conserved protein YjiS, DUF1127 family</fullName>
    </submittedName>
</protein>
<keyword evidence="3" id="KW-1185">Reference proteome</keyword>
<dbReference type="EMBL" id="FQYO01000001">
    <property type="protein sequence ID" value="SHI39443.1"/>
    <property type="molecule type" value="Genomic_DNA"/>
</dbReference>